<evidence type="ECO:0000313" key="5">
    <source>
        <dbReference type="EMBL" id="MFC0543625.1"/>
    </source>
</evidence>
<feature type="domain" description="HTH marR-type" evidence="4">
    <location>
        <begin position="2"/>
        <end position="139"/>
    </location>
</feature>
<protein>
    <submittedName>
        <fullName evidence="5">MarR family transcriptional regulator</fullName>
    </submittedName>
</protein>
<proteinExistence type="predicted"/>
<keyword evidence="6" id="KW-1185">Reference proteome</keyword>
<dbReference type="PANTHER" id="PTHR42756">
    <property type="entry name" value="TRANSCRIPTIONAL REGULATOR, MARR"/>
    <property type="match status" value="1"/>
</dbReference>
<dbReference type="PANTHER" id="PTHR42756:SF1">
    <property type="entry name" value="TRANSCRIPTIONAL REPRESSOR OF EMRAB OPERON"/>
    <property type="match status" value="1"/>
</dbReference>
<dbReference type="Proteomes" id="UP001589810">
    <property type="component" value="Unassembled WGS sequence"/>
</dbReference>
<dbReference type="InterPro" id="IPR036388">
    <property type="entry name" value="WH-like_DNA-bd_sf"/>
</dbReference>
<dbReference type="PROSITE" id="PS50995">
    <property type="entry name" value="HTH_MARR_2"/>
    <property type="match status" value="1"/>
</dbReference>
<comment type="caution">
    <text evidence="5">The sequence shown here is derived from an EMBL/GenBank/DDBJ whole genome shotgun (WGS) entry which is preliminary data.</text>
</comment>
<reference evidence="5 6" key="1">
    <citation type="submission" date="2024-09" db="EMBL/GenBank/DDBJ databases">
        <authorList>
            <person name="Sun Q."/>
            <person name="Mori K."/>
        </authorList>
    </citation>
    <scope>NUCLEOTIDE SEQUENCE [LARGE SCALE GENOMIC DNA]</scope>
    <source>
        <strain evidence="5 6">TBRC 1432</strain>
    </source>
</reference>
<evidence type="ECO:0000313" key="6">
    <source>
        <dbReference type="Proteomes" id="UP001589810"/>
    </source>
</evidence>
<dbReference type="Pfam" id="PF12802">
    <property type="entry name" value="MarR_2"/>
    <property type="match status" value="1"/>
</dbReference>
<gene>
    <name evidence="5" type="ORF">ACFFH7_19135</name>
</gene>
<evidence type="ECO:0000256" key="3">
    <source>
        <dbReference type="ARBA" id="ARBA00023163"/>
    </source>
</evidence>
<dbReference type="EMBL" id="JBHLUD010000006">
    <property type="protein sequence ID" value="MFC0543625.1"/>
    <property type="molecule type" value="Genomic_DNA"/>
</dbReference>
<dbReference type="SUPFAM" id="SSF46785">
    <property type="entry name" value="Winged helix' DNA-binding domain"/>
    <property type="match status" value="1"/>
</dbReference>
<organism evidence="5 6">
    <name type="scientific">Kutzneria chonburiensis</name>
    <dbReference type="NCBI Taxonomy" id="1483604"/>
    <lineage>
        <taxon>Bacteria</taxon>
        <taxon>Bacillati</taxon>
        <taxon>Actinomycetota</taxon>
        <taxon>Actinomycetes</taxon>
        <taxon>Pseudonocardiales</taxon>
        <taxon>Pseudonocardiaceae</taxon>
        <taxon>Kutzneria</taxon>
    </lineage>
</organism>
<dbReference type="Gene3D" id="1.10.10.10">
    <property type="entry name" value="Winged helix-like DNA-binding domain superfamily/Winged helix DNA-binding domain"/>
    <property type="match status" value="1"/>
</dbReference>
<dbReference type="SMART" id="SM00347">
    <property type="entry name" value="HTH_MARR"/>
    <property type="match status" value="1"/>
</dbReference>
<dbReference type="PRINTS" id="PR00598">
    <property type="entry name" value="HTHMARR"/>
</dbReference>
<dbReference type="InterPro" id="IPR000835">
    <property type="entry name" value="HTH_MarR-typ"/>
</dbReference>
<evidence type="ECO:0000259" key="4">
    <source>
        <dbReference type="PROSITE" id="PS50995"/>
    </source>
</evidence>
<dbReference type="InterPro" id="IPR036390">
    <property type="entry name" value="WH_DNA-bd_sf"/>
</dbReference>
<keyword evidence="2" id="KW-0238">DNA-binding</keyword>
<keyword evidence="3" id="KW-0804">Transcription</keyword>
<dbReference type="RefSeq" id="WP_273940174.1">
    <property type="nucleotide sequence ID" value="NZ_CP097263.1"/>
</dbReference>
<keyword evidence="1" id="KW-0805">Transcription regulation</keyword>
<evidence type="ECO:0000256" key="2">
    <source>
        <dbReference type="ARBA" id="ARBA00023125"/>
    </source>
</evidence>
<name>A0ABV6MTJ0_9PSEU</name>
<sequence>MTQDVLAELGLVVQAYQAAVDDFDRENARLLGVNGTDLRCLELLLGAGELTPRELGERLNLTTGSVTAMLDRLERLDLLSRAPHPTDRRKVVVRMTKVGAGRCLDQIRPLLAEGQQELAARYSTEQLLLVIDFLRTSTALQQRHVERLRAAKAS</sequence>
<evidence type="ECO:0000256" key="1">
    <source>
        <dbReference type="ARBA" id="ARBA00023015"/>
    </source>
</evidence>
<accession>A0ABV6MTJ0</accession>